<evidence type="ECO:0008006" key="6">
    <source>
        <dbReference type="Google" id="ProtNLM"/>
    </source>
</evidence>
<gene>
    <name evidence="4" type="ORF">FALBO_5845</name>
</gene>
<dbReference type="InterPro" id="IPR028929">
    <property type="entry name" value="Mif2_N"/>
</dbReference>
<evidence type="ECO:0000259" key="3">
    <source>
        <dbReference type="Pfam" id="PF15624"/>
    </source>
</evidence>
<dbReference type="SUPFAM" id="SSF51182">
    <property type="entry name" value="RmlC-like cupins"/>
    <property type="match status" value="1"/>
</dbReference>
<evidence type="ECO:0000313" key="4">
    <source>
        <dbReference type="EMBL" id="KAF4467281.1"/>
    </source>
</evidence>
<proteinExistence type="predicted"/>
<accession>A0A8H4PF59</accession>
<dbReference type="Pfam" id="PF11699">
    <property type="entry name" value="CENP-C_C"/>
    <property type="match status" value="1"/>
</dbReference>
<name>A0A8H4PF59_9HYPO</name>
<sequence length="581" mass="63970">MSPLDNAYNLHVEPNSWYLGVRGRKTGIQLPSIRERDEYGMEPLGTFFSSPDRAISAATRNGDPESSQDDGNERARAGCVREEIGNESDPLLFREPGAPMVHFAEPSPLQLQPILPAQMELAVVCLSSTPERHGAIENSLERYDTEPFANVKGFFQEMSGNEDAEEDIGECQDSQHGDTGADALQHLEEASPDHSRTSSQQPEDAEPERPTSSPTIQNHDEGTTETLLQQAHRGSAPPRRRGRPKNTAPSQSKGPEAGTNPPKRQFQTLSSASPELSGDECRSEEAGCARERKRPCEMATRIPNTPHLAQTAPALAQGPRTGGRPRGRPKKGFRFGGKCTRQRKAKTVVRPEGHTYTTRSGRVCNTPIHDWRGDIVVKEYESVPDATGRGQIVLPTITEVVRAPAEGASSTKGQRGGHRRKPTAKRPRSMANTERELWEERGTFSASCKVWQADSESDGPGAGGSMYANQQVAFTSEEILNRFPARPNFHFGRIDTATSMSFGMLHLPCGQTKEAKNTRGSEQAFFLHSGKVCVELEQQSFRISQGSTWVVPRVTVTGNQYSIINDYRKDARIFFCLSSET</sequence>
<dbReference type="Pfam" id="PF15624">
    <property type="entry name" value="Mif2_N"/>
    <property type="match status" value="1"/>
</dbReference>
<feature type="region of interest" description="Disordered" evidence="1">
    <location>
        <begin position="51"/>
        <end position="75"/>
    </location>
</feature>
<dbReference type="Gene3D" id="2.60.120.10">
    <property type="entry name" value="Jelly Rolls"/>
    <property type="match status" value="1"/>
</dbReference>
<feature type="region of interest" description="Disordered" evidence="1">
    <location>
        <begin position="404"/>
        <end position="432"/>
    </location>
</feature>
<feature type="compositionally biased region" description="Polar residues" evidence="1">
    <location>
        <begin position="265"/>
        <end position="274"/>
    </location>
</feature>
<feature type="region of interest" description="Disordered" evidence="1">
    <location>
        <begin position="315"/>
        <end position="361"/>
    </location>
</feature>
<dbReference type="GO" id="GO:0003677">
    <property type="term" value="F:DNA binding"/>
    <property type="evidence" value="ECO:0007669"/>
    <property type="project" value="InterPro"/>
</dbReference>
<dbReference type="EMBL" id="JAADYS010000767">
    <property type="protein sequence ID" value="KAF4467281.1"/>
    <property type="molecule type" value="Genomic_DNA"/>
</dbReference>
<evidence type="ECO:0000313" key="5">
    <source>
        <dbReference type="Proteomes" id="UP000554235"/>
    </source>
</evidence>
<comment type="caution">
    <text evidence="4">The sequence shown here is derived from an EMBL/GenBank/DDBJ whole genome shotgun (WGS) entry which is preliminary data.</text>
</comment>
<dbReference type="PRINTS" id="PR00929">
    <property type="entry name" value="ATHOOK"/>
</dbReference>
<feature type="domain" description="Mif2/CENP-C cupin" evidence="2">
    <location>
        <begin position="496"/>
        <end position="576"/>
    </location>
</feature>
<feature type="domain" description="Mif2 N-terminal" evidence="3">
    <location>
        <begin position="19"/>
        <end position="73"/>
    </location>
</feature>
<evidence type="ECO:0000256" key="1">
    <source>
        <dbReference type="SAM" id="MobiDB-lite"/>
    </source>
</evidence>
<feature type="compositionally biased region" description="Basic and acidic residues" evidence="1">
    <location>
        <begin position="279"/>
        <end position="292"/>
    </location>
</feature>
<dbReference type="InterPro" id="IPR017956">
    <property type="entry name" value="AT_hook_DNA-bd_motif"/>
</dbReference>
<dbReference type="InterPro" id="IPR025974">
    <property type="entry name" value="Mif2/CENP-C_cupin"/>
</dbReference>
<dbReference type="Proteomes" id="UP000554235">
    <property type="component" value="Unassembled WGS sequence"/>
</dbReference>
<keyword evidence="5" id="KW-1185">Reference proteome</keyword>
<organism evidence="4 5">
    <name type="scientific">Fusarium albosuccineum</name>
    <dbReference type="NCBI Taxonomy" id="1237068"/>
    <lineage>
        <taxon>Eukaryota</taxon>
        <taxon>Fungi</taxon>
        <taxon>Dikarya</taxon>
        <taxon>Ascomycota</taxon>
        <taxon>Pezizomycotina</taxon>
        <taxon>Sordariomycetes</taxon>
        <taxon>Hypocreomycetidae</taxon>
        <taxon>Hypocreales</taxon>
        <taxon>Nectriaceae</taxon>
        <taxon>Fusarium</taxon>
        <taxon>Fusarium decemcellulare species complex</taxon>
    </lineage>
</organism>
<feature type="region of interest" description="Disordered" evidence="1">
    <location>
        <begin position="189"/>
        <end position="292"/>
    </location>
</feature>
<protein>
    <recommendedName>
        <fullName evidence="6">Mif2/CENP-C cupin domain-containing protein</fullName>
    </recommendedName>
</protein>
<feature type="compositionally biased region" description="Basic residues" evidence="1">
    <location>
        <begin position="415"/>
        <end position="428"/>
    </location>
</feature>
<dbReference type="InterPro" id="IPR014710">
    <property type="entry name" value="RmlC-like_jellyroll"/>
</dbReference>
<dbReference type="OrthoDB" id="1939643at2759"/>
<feature type="compositionally biased region" description="Basic residues" evidence="1">
    <location>
        <begin position="323"/>
        <end position="333"/>
    </location>
</feature>
<reference evidence="4 5" key="1">
    <citation type="submission" date="2020-01" db="EMBL/GenBank/DDBJ databases">
        <title>Identification and distribution of gene clusters putatively required for synthesis of sphingolipid metabolism inhibitors in phylogenetically diverse species of the filamentous fungus Fusarium.</title>
        <authorList>
            <person name="Kim H.-S."/>
            <person name="Busman M."/>
            <person name="Brown D.W."/>
            <person name="Divon H."/>
            <person name="Uhlig S."/>
            <person name="Proctor R.H."/>
        </authorList>
    </citation>
    <scope>NUCLEOTIDE SEQUENCE [LARGE SCALE GENOMIC DNA]</scope>
    <source>
        <strain evidence="4 5">NRRL 20459</strain>
    </source>
</reference>
<evidence type="ECO:0000259" key="2">
    <source>
        <dbReference type="Pfam" id="PF11699"/>
    </source>
</evidence>
<dbReference type="InterPro" id="IPR011051">
    <property type="entry name" value="RmlC_Cupin_sf"/>
</dbReference>
<dbReference type="AlphaFoldDB" id="A0A8H4PF59"/>